<dbReference type="EMBL" id="SDAM02000322">
    <property type="protein sequence ID" value="KAH6824814.1"/>
    <property type="molecule type" value="Genomic_DNA"/>
</dbReference>
<feature type="region of interest" description="Disordered" evidence="1">
    <location>
        <begin position="98"/>
        <end position="125"/>
    </location>
</feature>
<dbReference type="Proteomes" id="UP001190926">
    <property type="component" value="Unassembled WGS sequence"/>
</dbReference>
<dbReference type="AlphaFoldDB" id="A0AAD4P2Z2"/>
<evidence type="ECO:0000256" key="1">
    <source>
        <dbReference type="SAM" id="MobiDB-lite"/>
    </source>
</evidence>
<feature type="region of interest" description="Disordered" evidence="1">
    <location>
        <begin position="42"/>
        <end position="66"/>
    </location>
</feature>
<dbReference type="PANTHER" id="PTHR34558">
    <property type="entry name" value="EXPRESSED PROTEIN"/>
    <property type="match status" value="1"/>
</dbReference>
<keyword evidence="2" id="KW-0472">Membrane</keyword>
<feature type="transmembrane region" description="Helical" evidence="2">
    <location>
        <begin position="69"/>
        <end position="91"/>
    </location>
</feature>
<organism evidence="3 4">
    <name type="scientific">Perilla frutescens var. hirtella</name>
    <name type="common">Perilla citriodora</name>
    <name type="synonym">Perilla setoyensis</name>
    <dbReference type="NCBI Taxonomy" id="608512"/>
    <lineage>
        <taxon>Eukaryota</taxon>
        <taxon>Viridiplantae</taxon>
        <taxon>Streptophyta</taxon>
        <taxon>Embryophyta</taxon>
        <taxon>Tracheophyta</taxon>
        <taxon>Spermatophyta</taxon>
        <taxon>Magnoliopsida</taxon>
        <taxon>eudicotyledons</taxon>
        <taxon>Gunneridae</taxon>
        <taxon>Pentapetalae</taxon>
        <taxon>asterids</taxon>
        <taxon>lamiids</taxon>
        <taxon>Lamiales</taxon>
        <taxon>Lamiaceae</taxon>
        <taxon>Nepetoideae</taxon>
        <taxon>Elsholtzieae</taxon>
        <taxon>Perilla</taxon>
    </lineage>
</organism>
<name>A0AAD4P2Z2_PERFH</name>
<gene>
    <name evidence="3" type="ORF">C2S53_010889</name>
</gene>
<comment type="caution">
    <text evidence="3">The sequence shown here is derived from an EMBL/GenBank/DDBJ whole genome shotgun (WGS) entry which is preliminary data.</text>
</comment>
<keyword evidence="2 3" id="KW-0812">Transmembrane</keyword>
<reference evidence="3 4" key="1">
    <citation type="journal article" date="2021" name="Nat. Commun.">
        <title>Incipient diploidization of the medicinal plant Perilla within 10,000 years.</title>
        <authorList>
            <person name="Zhang Y."/>
            <person name="Shen Q."/>
            <person name="Leng L."/>
            <person name="Zhang D."/>
            <person name="Chen S."/>
            <person name="Shi Y."/>
            <person name="Ning Z."/>
            <person name="Chen S."/>
        </authorList>
    </citation>
    <scope>NUCLEOTIDE SEQUENCE [LARGE SCALE GENOMIC DNA]</scope>
    <source>
        <strain evidence="4">cv. PC099</strain>
    </source>
</reference>
<evidence type="ECO:0000313" key="4">
    <source>
        <dbReference type="Proteomes" id="UP001190926"/>
    </source>
</evidence>
<protein>
    <submittedName>
        <fullName evidence="3">Transmembrane protein</fullName>
    </submittedName>
</protein>
<keyword evidence="4" id="KW-1185">Reference proteome</keyword>
<proteinExistence type="predicted"/>
<keyword evidence="2" id="KW-1133">Transmembrane helix</keyword>
<evidence type="ECO:0000313" key="3">
    <source>
        <dbReference type="EMBL" id="KAH6824814.1"/>
    </source>
</evidence>
<dbReference type="PANTHER" id="PTHR34558:SF9">
    <property type="entry name" value="F3L24.15 PROTEIN"/>
    <property type="match status" value="1"/>
</dbReference>
<accession>A0AAD4P2Z2</accession>
<sequence length="125" mass="12824">MSEAPMAGPRKLGKQIILERLSSAEAPVAGKGGEGLSAEVSASGLEAAPVGQEEEMKTNHHRRGVDKSVAGGGVILGGLATTFLVAIFCYIRATRRRATEPGSPANTNSSVGRKNGELGSPVINL</sequence>
<evidence type="ECO:0000256" key="2">
    <source>
        <dbReference type="SAM" id="Phobius"/>
    </source>
</evidence>